<keyword evidence="12" id="KW-1185">Reference proteome</keyword>
<dbReference type="GO" id="GO:0031683">
    <property type="term" value="F:G-protein beta/gamma-subunit complex binding"/>
    <property type="evidence" value="ECO:0007669"/>
    <property type="project" value="InterPro"/>
</dbReference>
<dbReference type="SMART" id="SM00275">
    <property type="entry name" value="G_alpha"/>
    <property type="match status" value="1"/>
</dbReference>
<dbReference type="PANTHER" id="PTHR10218">
    <property type="entry name" value="GTP-BINDING PROTEIN ALPHA SUBUNIT"/>
    <property type="match status" value="1"/>
</dbReference>
<dbReference type="EMBL" id="MU150268">
    <property type="protein sequence ID" value="KAF9462809.1"/>
    <property type="molecule type" value="Genomic_DNA"/>
</dbReference>
<gene>
    <name evidence="11" type="ORF">BDZ94DRAFT_1309336</name>
</gene>
<dbReference type="GO" id="GO:0005525">
    <property type="term" value="F:GTP binding"/>
    <property type="evidence" value="ECO:0007669"/>
    <property type="project" value="UniProtKB-KW"/>
</dbReference>
<evidence type="ECO:0000256" key="3">
    <source>
        <dbReference type="ARBA" id="ARBA00022741"/>
    </source>
</evidence>
<reference evidence="11" key="1">
    <citation type="submission" date="2020-11" db="EMBL/GenBank/DDBJ databases">
        <authorList>
            <consortium name="DOE Joint Genome Institute"/>
            <person name="Ahrendt S."/>
            <person name="Riley R."/>
            <person name="Andreopoulos W."/>
            <person name="Labutti K."/>
            <person name="Pangilinan J."/>
            <person name="Ruiz-Duenas F.J."/>
            <person name="Barrasa J.M."/>
            <person name="Sanchez-Garcia M."/>
            <person name="Camarero S."/>
            <person name="Miyauchi S."/>
            <person name="Serrano A."/>
            <person name="Linde D."/>
            <person name="Babiker R."/>
            <person name="Drula E."/>
            <person name="Ayuso-Fernandez I."/>
            <person name="Pacheco R."/>
            <person name="Padilla G."/>
            <person name="Ferreira P."/>
            <person name="Barriuso J."/>
            <person name="Kellner H."/>
            <person name="Castanera R."/>
            <person name="Alfaro M."/>
            <person name="Ramirez L."/>
            <person name="Pisabarro A.G."/>
            <person name="Kuo A."/>
            <person name="Tritt A."/>
            <person name="Lipzen A."/>
            <person name="He G."/>
            <person name="Yan M."/>
            <person name="Ng V."/>
            <person name="Cullen D."/>
            <person name="Martin F."/>
            <person name="Rosso M.-N."/>
            <person name="Henrissat B."/>
            <person name="Hibbett D."/>
            <person name="Martinez A.T."/>
            <person name="Grigoriev I.V."/>
        </authorList>
    </citation>
    <scope>NUCLEOTIDE SEQUENCE</scope>
    <source>
        <strain evidence="11">CBS 247.69</strain>
    </source>
</reference>
<feature type="binding site" evidence="9">
    <location>
        <begin position="267"/>
        <end position="270"/>
    </location>
    <ligand>
        <name>GTP</name>
        <dbReference type="ChEBI" id="CHEBI:37565"/>
    </ligand>
</feature>
<name>A0A9P5Y5W8_9AGAR</name>
<dbReference type="GO" id="GO:0005834">
    <property type="term" value="C:heterotrimeric G-protein complex"/>
    <property type="evidence" value="ECO:0007669"/>
    <property type="project" value="InterPro"/>
</dbReference>
<dbReference type="InterPro" id="IPR027417">
    <property type="entry name" value="P-loop_NTPase"/>
</dbReference>
<dbReference type="PROSITE" id="PS51882">
    <property type="entry name" value="G_ALPHA"/>
    <property type="match status" value="1"/>
</dbReference>
<accession>A0A9P5Y5W8</accession>
<dbReference type="GO" id="GO:0001664">
    <property type="term" value="F:G protein-coupled receptor binding"/>
    <property type="evidence" value="ECO:0007669"/>
    <property type="project" value="InterPro"/>
</dbReference>
<dbReference type="FunFam" id="3.40.50.300:FF:000692">
    <property type="entry name" value="Guanine nucleotide-binding protein subunit alpha"/>
    <property type="match status" value="1"/>
</dbReference>
<keyword evidence="7" id="KW-0807">Transducer</keyword>
<evidence type="ECO:0000256" key="2">
    <source>
        <dbReference type="ARBA" id="ARBA00022723"/>
    </source>
</evidence>
<evidence type="ECO:0000256" key="4">
    <source>
        <dbReference type="ARBA" id="ARBA00022842"/>
    </source>
</evidence>
<keyword evidence="8" id="KW-0449">Lipoprotein</keyword>
<evidence type="ECO:0000256" key="5">
    <source>
        <dbReference type="ARBA" id="ARBA00023134"/>
    </source>
</evidence>
<dbReference type="SUPFAM" id="SSF52540">
    <property type="entry name" value="P-loop containing nucleoside triphosphate hydrolases"/>
    <property type="match status" value="1"/>
</dbReference>
<evidence type="ECO:0000256" key="1">
    <source>
        <dbReference type="ARBA" id="ARBA00022707"/>
    </source>
</evidence>
<organism evidence="11 12">
    <name type="scientific">Collybia nuda</name>
    <dbReference type="NCBI Taxonomy" id="64659"/>
    <lineage>
        <taxon>Eukaryota</taxon>
        <taxon>Fungi</taxon>
        <taxon>Dikarya</taxon>
        <taxon>Basidiomycota</taxon>
        <taxon>Agaricomycotina</taxon>
        <taxon>Agaricomycetes</taxon>
        <taxon>Agaricomycetidae</taxon>
        <taxon>Agaricales</taxon>
        <taxon>Tricholomatineae</taxon>
        <taxon>Clitocybaceae</taxon>
        <taxon>Collybia</taxon>
    </lineage>
</organism>
<dbReference type="GO" id="GO:0005737">
    <property type="term" value="C:cytoplasm"/>
    <property type="evidence" value="ECO:0007669"/>
    <property type="project" value="TreeGrafter"/>
</dbReference>
<dbReference type="GO" id="GO:0003924">
    <property type="term" value="F:GTPase activity"/>
    <property type="evidence" value="ECO:0007669"/>
    <property type="project" value="InterPro"/>
</dbReference>
<keyword evidence="5 9" id="KW-0342">GTP-binding</keyword>
<evidence type="ECO:0000313" key="12">
    <source>
        <dbReference type="Proteomes" id="UP000807353"/>
    </source>
</evidence>
<dbReference type="SUPFAM" id="SSF47895">
    <property type="entry name" value="Transducin (alpha subunit), insertion domain"/>
    <property type="match status" value="1"/>
</dbReference>
<evidence type="ECO:0000256" key="9">
    <source>
        <dbReference type="PIRSR" id="PIRSR601019-1"/>
    </source>
</evidence>
<protein>
    <submittedName>
        <fullName evidence="11">Guanine nucleotide binding protein, alpha subunit</fullName>
    </submittedName>
</protein>
<evidence type="ECO:0000256" key="6">
    <source>
        <dbReference type="ARBA" id="ARBA00023139"/>
    </source>
</evidence>
<evidence type="ECO:0000256" key="8">
    <source>
        <dbReference type="ARBA" id="ARBA00023288"/>
    </source>
</evidence>
<dbReference type="GO" id="GO:0007189">
    <property type="term" value="P:adenylate cyclase-activating G protein-coupled receptor signaling pathway"/>
    <property type="evidence" value="ECO:0007669"/>
    <property type="project" value="TreeGrafter"/>
</dbReference>
<dbReference type="AlphaFoldDB" id="A0A9P5Y5W8"/>
<dbReference type="PRINTS" id="PR00318">
    <property type="entry name" value="GPROTEINA"/>
</dbReference>
<comment type="caution">
    <text evidence="11">The sequence shown here is derived from an EMBL/GenBank/DDBJ whole genome shotgun (WGS) entry which is preliminary data.</text>
</comment>
<dbReference type="InterPro" id="IPR011025">
    <property type="entry name" value="GproteinA_insert"/>
</dbReference>
<dbReference type="Proteomes" id="UP000807353">
    <property type="component" value="Unassembled WGS sequence"/>
</dbReference>
<sequence length="352" mass="39772">MADYISKAESCAIDRQIQQDKKLLKSKPGILLIGTSGSGKTTLLKQVKILHEGGFSATELAKFRPIIFQNVLDSAQAMVMYMRNAGLACVNVENITHCEKILKYTFDVSSGSPQNIYLSTEITNAICCMWADPIMVKIMEDNLDKLRLMDNTRYFLNNIHVIGKMGYTPNQTDALYAYQKTEGLTKTEMRIGSVKMDISELGGLHYGHEKLFRFFENMSAIMFFTAISDYDKEDWACRNRLGESIVLFEAVVNSPWFSHSSIILYLNKLDLLIENLPEVPLKQYFTDYTGGNDLNKAIKYILSLFMKVNRAGLRVFSHAARVIDPSDTCVGLLSIVIKEAILENSLKDHQIL</sequence>
<dbReference type="Gene3D" id="3.40.50.300">
    <property type="entry name" value="P-loop containing nucleotide triphosphate hydrolases"/>
    <property type="match status" value="1"/>
</dbReference>
<feature type="binding site" evidence="10">
    <location>
        <position position="181"/>
    </location>
    <ligand>
        <name>Mg(2+)</name>
        <dbReference type="ChEBI" id="CHEBI:18420"/>
    </ligand>
</feature>
<keyword evidence="6" id="KW-0564">Palmitate</keyword>
<dbReference type="PRINTS" id="PR01241">
    <property type="entry name" value="GPROTEINAFNG"/>
</dbReference>
<dbReference type="OrthoDB" id="5817230at2759"/>
<dbReference type="GO" id="GO:0046872">
    <property type="term" value="F:metal ion binding"/>
    <property type="evidence" value="ECO:0007669"/>
    <property type="project" value="UniProtKB-KW"/>
</dbReference>
<keyword evidence="4 10" id="KW-0460">Magnesium</keyword>
<dbReference type="InterPro" id="IPR002975">
    <property type="entry name" value="Fungi_Gprotein_alpha"/>
</dbReference>
<proteinExistence type="predicted"/>
<dbReference type="CDD" id="cd00066">
    <property type="entry name" value="G-alpha"/>
    <property type="match status" value="1"/>
</dbReference>
<dbReference type="InterPro" id="IPR001019">
    <property type="entry name" value="Gprotein_alpha_su"/>
</dbReference>
<evidence type="ECO:0000313" key="11">
    <source>
        <dbReference type="EMBL" id="KAF9462809.1"/>
    </source>
</evidence>
<dbReference type="PANTHER" id="PTHR10218:SF369">
    <property type="entry name" value="GUANINE NUCLEOTIDE-BINDING PROTEIN ALPHA-2 SUBUNIT"/>
    <property type="match status" value="1"/>
</dbReference>
<feature type="binding site" evidence="10">
    <location>
        <position position="41"/>
    </location>
    <ligand>
        <name>Mg(2+)</name>
        <dbReference type="ChEBI" id="CHEBI:18420"/>
    </ligand>
</feature>
<dbReference type="Gene3D" id="1.10.400.10">
    <property type="entry name" value="GI Alpha 1, domain 2-like"/>
    <property type="match status" value="1"/>
</dbReference>
<dbReference type="Pfam" id="PF00503">
    <property type="entry name" value="G-alpha"/>
    <property type="match status" value="1"/>
</dbReference>
<feature type="binding site" evidence="9">
    <location>
        <begin position="175"/>
        <end position="181"/>
    </location>
    <ligand>
        <name>GTP</name>
        <dbReference type="ChEBI" id="CHEBI:37565"/>
    </ligand>
</feature>
<evidence type="ECO:0000256" key="10">
    <source>
        <dbReference type="PIRSR" id="PIRSR601019-2"/>
    </source>
</evidence>
<keyword evidence="1" id="KW-0519">Myristate</keyword>
<evidence type="ECO:0000256" key="7">
    <source>
        <dbReference type="ARBA" id="ARBA00023224"/>
    </source>
</evidence>
<keyword evidence="3 9" id="KW-0547">Nucleotide-binding</keyword>
<keyword evidence="2 10" id="KW-0479">Metal-binding</keyword>